<dbReference type="RefSeq" id="WP_277865314.1">
    <property type="nucleotide sequence ID" value="NZ_JAKKUT010000001.1"/>
</dbReference>
<evidence type="ECO:0000313" key="2">
    <source>
        <dbReference type="Proteomes" id="UP001154265"/>
    </source>
</evidence>
<reference evidence="1" key="1">
    <citation type="journal article" date="2022" name="Genome Biol. Evol.">
        <title>A New Gene Family Diagnostic for Intracellular Biomineralization of Amorphous Ca Carbonates by Cyanobacteria.</title>
        <authorList>
            <person name="Benzerara K."/>
            <person name="Duprat E."/>
            <person name="Bitard-Feildel T."/>
            <person name="Caumes G."/>
            <person name="Cassier-Chauvat C."/>
            <person name="Chauvat F."/>
            <person name="Dezi M."/>
            <person name="Diop S.I."/>
            <person name="Gaschignard G."/>
            <person name="Gorgen S."/>
            <person name="Gugger M."/>
            <person name="Lopez-Garcia P."/>
            <person name="Millet M."/>
            <person name="Skouri-Panet F."/>
            <person name="Moreira D."/>
            <person name="Callebaut I."/>
        </authorList>
    </citation>
    <scope>NUCLEOTIDE SEQUENCE</scope>
    <source>
        <strain evidence="1">G9</strain>
    </source>
</reference>
<evidence type="ECO:0008006" key="3">
    <source>
        <dbReference type="Google" id="ProtNLM"/>
    </source>
</evidence>
<comment type="caution">
    <text evidence="1">The sequence shown here is derived from an EMBL/GenBank/DDBJ whole genome shotgun (WGS) entry which is preliminary data.</text>
</comment>
<accession>A0ABT6EW91</accession>
<keyword evidence="2" id="KW-1185">Reference proteome</keyword>
<dbReference type="EMBL" id="JAKKUT010000001">
    <property type="protein sequence ID" value="MDG2989388.1"/>
    <property type="molecule type" value="Genomic_DNA"/>
</dbReference>
<protein>
    <recommendedName>
        <fullName evidence="3">DUF3598 domain-containing protein</fullName>
    </recommendedName>
</protein>
<organism evidence="1 2">
    <name type="scientific">Candidatus Synechococcus calcipolaris G9</name>
    <dbReference type="NCBI Taxonomy" id="1497997"/>
    <lineage>
        <taxon>Bacteria</taxon>
        <taxon>Bacillati</taxon>
        <taxon>Cyanobacteriota</taxon>
        <taxon>Cyanophyceae</taxon>
        <taxon>Synechococcales</taxon>
        <taxon>Synechococcaceae</taxon>
        <taxon>Synechococcus</taxon>
    </lineage>
</organism>
<dbReference type="Proteomes" id="UP001154265">
    <property type="component" value="Unassembled WGS sequence"/>
</dbReference>
<sequence length="296" mass="33514">MVHLFAGIELFAPMQSQRLILQTFILPTVYRLLLMGAVAMGVSLPHRAIASLSPAIAEQILEKAASQFGADPDQLDILEAVPQIWSDGCLGLGGLRLDCAERLTPGWQVVVTNPAAFYAPRWVYRTNQSGSLILWDAAGSQMIATLIQPPARLRDEDLPPPLPERAIFRLVSYNHEGQNPQGTILYHDGQIIQTTWSSRGEPIERSLRQLSPSQVEQFQEFLRERRFARFDGYDFWPTDLDENPDQPDNIASYRMIFLSSPEVTVRFADRDEHRLAADISTILMTWNRLVERGRFP</sequence>
<gene>
    <name evidence="1" type="ORF">L3556_00355</name>
</gene>
<proteinExistence type="predicted"/>
<evidence type="ECO:0000313" key="1">
    <source>
        <dbReference type="EMBL" id="MDG2989388.1"/>
    </source>
</evidence>
<reference evidence="1" key="2">
    <citation type="submission" date="2022-01" db="EMBL/GenBank/DDBJ databases">
        <authorList>
            <person name="Zivanovic Y."/>
            <person name="Moreira D."/>
            <person name="Lopez-Garcia P."/>
        </authorList>
    </citation>
    <scope>NUCLEOTIDE SEQUENCE</scope>
    <source>
        <strain evidence="1">G9</strain>
    </source>
</reference>
<name>A0ABT6EW91_9SYNE</name>